<feature type="domain" description="V-ATPase proteolipid subunit C-like" evidence="15">
    <location>
        <begin position="3"/>
        <end position="64"/>
    </location>
</feature>
<dbReference type="Pfam" id="PF00137">
    <property type="entry name" value="ATP-synt_C"/>
    <property type="match status" value="1"/>
</dbReference>
<gene>
    <name evidence="14" type="primary">atpE</name>
    <name evidence="16" type="ORF">C8P70_11453</name>
</gene>
<dbReference type="PROSITE" id="PS00605">
    <property type="entry name" value="ATPASE_C"/>
    <property type="match status" value="1"/>
</dbReference>
<evidence type="ECO:0000313" key="17">
    <source>
        <dbReference type="Proteomes" id="UP000295215"/>
    </source>
</evidence>
<keyword evidence="17" id="KW-1185">Reference proteome</keyword>
<keyword evidence="5 14" id="KW-0138">CF(0)</keyword>
<evidence type="ECO:0000256" key="6">
    <source>
        <dbReference type="ARBA" id="ARBA00022692"/>
    </source>
</evidence>
<evidence type="ECO:0000256" key="1">
    <source>
        <dbReference type="ARBA" id="ARBA00004651"/>
    </source>
</evidence>
<keyword evidence="8 14" id="KW-1133">Transmembrane helix</keyword>
<evidence type="ECO:0000256" key="10">
    <source>
        <dbReference type="ARBA" id="ARBA00023121"/>
    </source>
</evidence>
<dbReference type="InterPro" id="IPR000454">
    <property type="entry name" value="ATP_synth_F0_csu"/>
</dbReference>
<dbReference type="RefSeq" id="WP_133712667.1">
    <property type="nucleotide sequence ID" value="NZ_SOAG01000014.1"/>
</dbReference>
<dbReference type="GO" id="GO:0008289">
    <property type="term" value="F:lipid binding"/>
    <property type="evidence" value="ECO:0007669"/>
    <property type="project" value="UniProtKB-KW"/>
</dbReference>
<comment type="subcellular location">
    <subcellularLocation>
        <location evidence="1 14">Cell membrane</location>
        <topology evidence="1 14">Multi-pass membrane protein</topology>
    </subcellularLocation>
</comment>
<protein>
    <recommendedName>
        <fullName evidence="14">ATP synthase subunit c</fullName>
    </recommendedName>
    <alternativeName>
        <fullName evidence="14">ATP synthase F(0) sector subunit c</fullName>
    </alternativeName>
    <alternativeName>
        <fullName evidence="14">F-type ATPase subunit c</fullName>
        <shortName evidence="14">F-ATPase subunit c</shortName>
    </alternativeName>
    <alternativeName>
        <fullName evidence="14">Lipid-binding protein</fullName>
    </alternativeName>
</protein>
<dbReference type="GO" id="GO:0045259">
    <property type="term" value="C:proton-transporting ATP synthase complex"/>
    <property type="evidence" value="ECO:0007669"/>
    <property type="project" value="UniProtKB-KW"/>
</dbReference>
<dbReference type="GO" id="GO:0033177">
    <property type="term" value="C:proton-transporting two-sector ATPase complex, proton-transporting domain"/>
    <property type="evidence" value="ECO:0007669"/>
    <property type="project" value="InterPro"/>
</dbReference>
<accession>A0A4R7F113</accession>
<dbReference type="SUPFAM" id="SSF81333">
    <property type="entry name" value="F1F0 ATP synthase subunit C"/>
    <property type="match status" value="1"/>
</dbReference>
<comment type="caution">
    <text evidence="16">The sequence shown here is derived from an EMBL/GenBank/DDBJ whole genome shotgun (WGS) entry which is preliminary data.</text>
</comment>
<dbReference type="GO" id="GO:0005886">
    <property type="term" value="C:plasma membrane"/>
    <property type="evidence" value="ECO:0007669"/>
    <property type="project" value="UniProtKB-SubCell"/>
</dbReference>
<dbReference type="HAMAP" id="MF_01396">
    <property type="entry name" value="ATP_synth_c_bact"/>
    <property type="match status" value="1"/>
</dbReference>
<keyword evidence="7 14" id="KW-0375">Hydrogen ion transport</keyword>
<name>A0A4R7F113_9FLAO</name>
<proteinExistence type="inferred from homology"/>
<dbReference type="PRINTS" id="PR00124">
    <property type="entry name" value="ATPASEC"/>
</dbReference>
<evidence type="ECO:0000313" key="16">
    <source>
        <dbReference type="EMBL" id="TDS57920.1"/>
    </source>
</evidence>
<evidence type="ECO:0000256" key="3">
    <source>
        <dbReference type="ARBA" id="ARBA00022448"/>
    </source>
</evidence>
<keyword evidence="3 14" id="KW-0813">Transport</keyword>
<keyword evidence="9 14" id="KW-0406">Ion transport</keyword>
<dbReference type="AlphaFoldDB" id="A0A4R7F113"/>
<keyword evidence="12 14" id="KW-0066">ATP synthesis</keyword>
<keyword evidence="11 14" id="KW-0472">Membrane</keyword>
<evidence type="ECO:0000256" key="7">
    <source>
        <dbReference type="ARBA" id="ARBA00022781"/>
    </source>
</evidence>
<evidence type="ECO:0000256" key="2">
    <source>
        <dbReference type="ARBA" id="ARBA00006704"/>
    </source>
</evidence>
<evidence type="ECO:0000256" key="13">
    <source>
        <dbReference type="ARBA" id="ARBA00025198"/>
    </source>
</evidence>
<feature type="transmembrane region" description="Helical" evidence="14">
    <location>
        <begin position="44"/>
        <end position="65"/>
    </location>
</feature>
<dbReference type="InterPro" id="IPR035921">
    <property type="entry name" value="F/V-ATP_Csub_sf"/>
</dbReference>
<dbReference type="Proteomes" id="UP000295215">
    <property type="component" value="Unassembled WGS sequence"/>
</dbReference>
<reference evidence="16 17" key="1">
    <citation type="submission" date="2019-03" db="EMBL/GenBank/DDBJ databases">
        <title>Genomic Encyclopedia of Archaeal and Bacterial Type Strains, Phase II (KMG-II): from individual species to whole genera.</title>
        <authorList>
            <person name="Goeker M."/>
        </authorList>
    </citation>
    <scope>NUCLEOTIDE SEQUENCE [LARGE SCALE GENOMIC DNA]</scope>
    <source>
        <strain evidence="16 17">DSM 28213</strain>
    </source>
</reference>
<keyword evidence="10 14" id="KW-0446">Lipid-binding</keyword>
<dbReference type="InterPro" id="IPR038662">
    <property type="entry name" value="ATP_synth_F0_csu_sf"/>
</dbReference>
<dbReference type="InterPro" id="IPR020537">
    <property type="entry name" value="ATP_synth_F0_csu_DDCD_BS"/>
</dbReference>
<sequence length="66" mass="6302">MILAGIGAGIAALAAGIGIGKIGGSAMDAIARQPEAASKIQTAMIISAALIEGVALFAVVVALIAK</sequence>
<dbReference type="Gene3D" id="1.20.20.10">
    <property type="entry name" value="F1F0 ATP synthase subunit C"/>
    <property type="match status" value="1"/>
</dbReference>
<dbReference type="GO" id="GO:0046933">
    <property type="term" value="F:proton-transporting ATP synthase activity, rotational mechanism"/>
    <property type="evidence" value="ECO:0007669"/>
    <property type="project" value="UniProtKB-UniRule"/>
</dbReference>
<comment type="similarity">
    <text evidence="2 14">Belongs to the ATPase C chain family.</text>
</comment>
<dbReference type="InterPro" id="IPR002379">
    <property type="entry name" value="ATPase_proteolipid_c-like_dom"/>
</dbReference>
<dbReference type="InterPro" id="IPR005953">
    <property type="entry name" value="ATP_synth_csu_bac/chlpt"/>
</dbReference>
<comment type="caution">
    <text evidence="14">Lacks conserved residue(s) required for the propagation of feature annotation.</text>
</comment>
<organism evidence="16 17">
    <name type="scientific">Myroides indicus</name>
    <dbReference type="NCBI Taxonomy" id="1323422"/>
    <lineage>
        <taxon>Bacteria</taxon>
        <taxon>Pseudomonadati</taxon>
        <taxon>Bacteroidota</taxon>
        <taxon>Flavobacteriia</taxon>
        <taxon>Flavobacteriales</taxon>
        <taxon>Flavobacteriaceae</taxon>
        <taxon>Myroides</taxon>
    </lineage>
</organism>
<dbReference type="FunFam" id="1.20.20.10:FF:000002">
    <property type="entry name" value="ATP synthase subunit c"/>
    <property type="match status" value="1"/>
</dbReference>
<dbReference type="EMBL" id="SOAG01000014">
    <property type="protein sequence ID" value="TDS57920.1"/>
    <property type="molecule type" value="Genomic_DNA"/>
</dbReference>
<comment type="function">
    <text evidence="14">Key component of the F(0) channel; it plays a direct role in translocation across the membrane. A homomeric c-ring of between 10-14 subunits forms the central stalk rotor element with the F(1) delta and epsilon subunits.</text>
</comment>
<dbReference type="NCBIfam" id="TIGR01260">
    <property type="entry name" value="ATP_synt_c"/>
    <property type="match status" value="1"/>
</dbReference>
<keyword evidence="6 14" id="KW-0812">Transmembrane</keyword>
<evidence type="ECO:0000256" key="5">
    <source>
        <dbReference type="ARBA" id="ARBA00022547"/>
    </source>
</evidence>
<comment type="function">
    <text evidence="13 14">F(1)F(0) ATP synthase produces ATP from ADP in the presence of a proton or sodium gradient. F-type ATPases consist of two structural domains, F(1) containing the extramembraneous catalytic core and F(0) containing the membrane proton channel, linked together by a central stalk and a peripheral stalk. During catalysis, ATP synthesis in the catalytic domain of F(1) is coupled via a rotary mechanism of the central stalk subunits to proton translocation.</text>
</comment>
<dbReference type="CDD" id="cd18121">
    <property type="entry name" value="ATP-synt_Fo_c"/>
    <property type="match status" value="1"/>
</dbReference>
<feature type="site" description="Reversibly protonated during proton transport" evidence="14">
    <location>
        <position position="52"/>
    </location>
</feature>
<evidence type="ECO:0000256" key="12">
    <source>
        <dbReference type="ARBA" id="ARBA00023310"/>
    </source>
</evidence>
<evidence type="ECO:0000256" key="9">
    <source>
        <dbReference type="ARBA" id="ARBA00023065"/>
    </source>
</evidence>
<evidence type="ECO:0000259" key="15">
    <source>
        <dbReference type="Pfam" id="PF00137"/>
    </source>
</evidence>
<keyword evidence="4 14" id="KW-1003">Cell membrane</keyword>
<evidence type="ECO:0000256" key="8">
    <source>
        <dbReference type="ARBA" id="ARBA00022989"/>
    </source>
</evidence>
<evidence type="ECO:0000256" key="11">
    <source>
        <dbReference type="ARBA" id="ARBA00023136"/>
    </source>
</evidence>
<evidence type="ECO:0000256" key="4">
    <source>
        <dbReference type="ARBA" id="ARBA00022475"/>
    </source>
</evidence>
<evidence type="ECO:0000256" key="14">
    <source>
        <dbReference type="HAMAP-Rule" id="MF_01396"/>
    </source>
</evidence>